<feature type="domain" description="tRNA/rRNA methyltransferase SpoU type" evidence="7">
    <location>
        <begin position="2"/>
        <end position="141"/>
    </location>
</feature>
<evidence type="ECO:0000256" key="3">
    <source>
        <dbReference type="ARBA" id="ARBA00022679"/>
    </source>
</evidence>
<keyword evidence="3 6" id="KW-0808">Transferase</keyword>
<dbReference type="RefSeq" id="WP_146909550.1">
    <property type="nucleotide sequence ID" value="NZ_BJUS01000030.1"/>
</dbReference>
<evidence type="ECO:0000256" key="2">
    <source>
        <dbReference type="ARBA" id="ARBA00022603"/>
    </source>
</evidence>
<dbReference type="InterPro" id="IPR029026">
    <property type="entry name" value="tRNA_m1G_MTases_N"/>
</dbReference>
<comment type="similarity">
    <text evidence="6">Belongs to the class IV-like SAM-binding methyltransferase superfamily. RNA methyltransferase TrmH family. TrmL subfamily.</text>
</comment>
<comment type="subunit">
    <text evidence="6">Homodimer.</text>
</comment>
<proteinExistence type="inferred from homology"/>
<dbReference type="HAMAP" id="MF_01885">
    <property type="entry name" value="tRNA_methyltr_TrmL"/>
    <property type="match status" value="1"/>
</dbReference>
<organism evidence="8 9">
    <name type="scientific">Halomonas halophila</name>
    <dbReference type="NCBI Taxonomy" id="29573"/>
    <lineage>
        <taxon>Bacteria</taxon>
        <taxon>Pseudomonadati</taxon>
        <taxon>Pseudomonadota</taxon>
        <taxon>Gammaproteobacteria</taxon>
        <taxon>Oceanospirillales</taxon>
        <taxon>Halomonadaceae</taxon>
        <taxon>Halomonas</taxon>
    </lineage>
</organism>
<comment type="catalytic activity">
    <reaction evidence="6">
        <text>5-carboxymethylaminomethyluridine(34) in tRNA(Leu) + S-adenosyl-L-methionine = 5-carboxymethylaminomethyl-2'-O-methyluridine(34) in tRNA(Leu) + S-adenosyl-L-homocysteine + H(+)</text>
        <dbReference type="Rhea" id="RHEA:43088"/>
        <dbReference type="Rhea" id="RHEA-COMP:10333"/>
        <dbReference type="Rhea" id="RHEA-COMP:10334"/>
        <dbReference type="ChEBI" id="CHEBI:15378"/>
        <dbReference type="ChEBI" id="CHEBI:57856"/>
        <dbReference type="ChEBI" id="CHEBI:59789"/>
        <dbReference type="ChEBI" id="CHEBI:74508"/>
        <dbReference type="ChEBI" id="CHEBI:74511"/>
        <dbReference type="EC" id="2.1.1.207"/>
    </reaction>
</comment>
<evidence type="ECO:0000256" key="1">
    <source>
        <dbReference type="ARBA" id="ARBA00022490"/>
    </source>
</evidence>
<sequence>MLDVVLYQPEIPPNTGNLIRLCANTGFRLHLIEPLGFALDDKRLRRAGLDYHEWARVRVHADWAAFLAEVAPRRVFAVSTRGRTGYHEPAYREGDALVFGPETRGLPQAMLDALPETQRLRIPMLAESRSLNLSNAAAVLVFEAWRQLEFVGAGLPGAGLPDSESIAAPRNEP</sequence>
<evidence type="ECO:0000256" key="5">
    <source>
        <dbReference type="ARBA" id="ARBA00022694"/>
    </source>
</evidence>
<name>A0ABQ0U623_9GAMM</name>
<comment type="function">
    <text evidence="6">Methylates the ribose at the nucleotide 34 wobble position in the two leucyl isoacceptors tRNA(Leu)(CmAA) and tRNA(Leu)(cmnm5UmAA). Catalyzes the methyl transfer from S-adenosyl-L-methionine to the 2'-OH of the wobble nucleotide.</text>
</comment>
<dbReference type="Gene3D" id="3.40.1280.10">
    <property type="match status" value="1"/>
</dbReference>
<keyword evidence="1 6" id="KW-0963">Cytoplasm</keyword>
<evidence type="ECO:0000313" key="8">
    <source>
        <dbReference type="EMBL" id="GEK73875.1"/>
    </source>
</evidence>
<evidence type="ECO:0000256" key="6">
    <source>
        <dbReference type="HAMAP-Rule" id="MF_01885"/>
    </source>
</evidence>
<dbReference type="PANTHER" id="PTHR42971:SF1">
    <property type="entry name" value="TRNA (CYTIDINE(34)-2'-O)-METHYLTRANSFERASE"/>
    <property type="match status" value="1"/>
</dbReference>
<feature type="binding site" evidence="6">
    <location>
        <position position="130"/>
    </location>
    <ligand>
        <name>S-adenosyl-L-methionine</name>
        <dbReference type="ChEBI" id="CHEBI:59789"/>
    </ligand>
</feature>
<keyword evidence="2 6" id="KW-0489">Methyltransferase</keyword>
<feature type="binding site" evidence="6">
    <location>
        <position position="78"/>
    </location>
    <ligand>
        <name>S-adenosyl-L-methionine</name>
        <dbReference type="ChEBI" id="CHEBI:59789"/>
    </ligand>
</feature>
<dbReference type="Proteomes" id="UP000321121">
    <property type="component" value="Unassembled WGS sequence"/>
</dbReference>
<keyword evidence="4 6" id="KW-0949">S-adenosyl-L-methionine</keyword>
<keyword evidence="5 6" id="KW-0819">tRNA processing</keyword>
<feature type="binding site" evidence="6">
    <location>
        <position position="100"/>
    </location>
    <ligand>
        <name>S-adenosyl-L-methionine</name>
        <dbReference type="ChEBI" id="CHEBI:59789"/>
    </ligand>
</feature>
<dbReference type="SUPFAM" id="SSF75217">
    <property type="entry name" value="alpha/beta knot"/>
    <property type="match status" value="1"/>
</dbReference>
<dbReference type="EC" id="2.1.1.207" evidence="6"/>
<protein>
    <recommendedName>
        <fullName evidence="6">tRNA (cytidine(34)-2'-O)-methyltransferase</fullName>
        <ecNumber evidence="6">2.1.1.207</ecNumber>
    </recommendedName>
    <alternativeName>
        <fullName evidence="6">tRNA (cytidine/uridine-2'-O-)-methyltransferase TrmL</fullName>
    </alternativeName>
</protein>
<dbReference type="InterPro" id="IPR001537">
    <property type="entry name" value="SpoU_MeTrfase"/>
</dbReference>
<evidence type="ECO:0000259" key="7">
    <source>
        <dbReference type="Pfam" id="PF00588"/>
    </source>
</evidence>
<comment type="subcellular location">
    <subcellularLocation>
        <location evidence="6">Cytoplasm</location>
    </subcellularLocation>
</comment>
<keyword evidence="9" id="KW-1185">Reference proteome</keyword>
<comment type="catalytic activity">
    <reaction evidence="6">
        <text>cytidine(34) in tRNA + S-adenosyl-L-methionine = 2'-O-methylcytidine(34) in tRNA + S-adenosyl-L-homocysteine + H(+)</text>
        <dbReference type="Rhea" id="RHEA:43084"/>
        <dbReference type="Rhea" id="RHEA-COMP:10331"/>
        <dbReference type="Rhea" id="RHEA-COMP:10332"/>
        <dbReference type="ChEBI" id="CHEBI:15378"/>
        <dbReference type="ChEBI" id="CHEBI:57856"/>
        <dbReference type="ChEBI" id="CHEBI:59789"/>
        <dbReference type="ChEBI" id="CHEBI:74495"/>
        <dbReference type="ChEBI" id="CHEBI:82748"/>
        <dbReference type="EC" id="2.1.1.207"/>
    </reaction>
</comment>
<evidence type="ECO:0000256" key="4">
    <source>
        <dbReference type="ARBA" id="ARBA00022691"/>
    </source>
</evidence>
<dbReference type="EMBL" id="BJUS01000030">
    <property type="protein sequence ID" value="GEK73875.1"/>
    <property type="molecule type" value="Genomic_DNA"/>
</dbReference>
<dbReference type="PIRSF" id="PIRSF029256">
    <property type="entry name" value="SpoU_TrmH_prd"/>
    <property type="match status" value="1"/>
</dbReference>
<dbReference type="PANTHER" id="PTHR42971">
    <property type="entry name" value="TRNA (CYTIDINE(34)-2'-O)-METHYLTRANSFERASE"/>
    <property type="match status" value="1"/>
</dbReference>
<dbReference type="CDD" id="cd18094">
    <property type="entry name" value="SpoU-like_TrmL"/>
    <property type="match status" value="1"/>
</dbReference>
<gene>
    <name evidence="8" type="primary">yibK</name>
    <name evidence="6" type="synonym">trmL</name>
    <name evidence="8" type="ORF">HHA04nite_24190</name>
</gene>
<reference evidence="8 9" key="1">
    <citation type="submission" date="2019-07" db="EMBL/GenBank/DDBJ databases">
        <title>Whole genome shotgun sequence of Halomonas halophila NBRC 102604.</title>
        <authorList>
            <person name="Hosoyama A."/>
            <person name="Uohara A."/>
            <person name="Ohji S."/>
            <person name="Ichikawa N."/>
        </authorList>
    </citation>
    <scope>NUCLEOTIDE SEQUENCE [LARGE SCALE GENOMIC DNA]</scope>
    <source>
        <strain evidence="8 9">NBRC 102604</strain>
    </source>
</reference>
<dbReference type="Pfam" id="PF00588">
    <property type="entry name" value="SpoU_methylase"/>
    <property type="match status" value="1"/>
</dbReference>
<dbReference type="InterPro" id="IPR029028">
    <property type="entry name" value="Alpha/beta_knot_MTases"/>
</dbReference>
<feature type="binding site" evidence="6">
    <location>
        <position position="122"/>
    </location>
    <ligand>
        <name>S-adenosyl-L-methionine</name>
        <dbReference type="ChEBI" id="CHEBI:59789"/>
    </ligand>
</feature>
<accession>A0ABQ0U623</accession>
<dbReference type="NCBIfam" id="TIGR00185">
    <property type="entry name" value="tRNA_yibK_trmL"/>
    <property type="match status" value="1"/>
</dbReference>
<evidence type="ECO:0000313" key="9">
    <source>
        <dbReference type="Proteomes" id="UP000321121"/>
    </source>
</evidence>
<comment type="caution">
    <text evidence="8">The sequence shown here is derived from an EMBL/GenBank/DDBJ whole genome shotgun (WGS) entry which is preliminary data.</text>
</comment>
<dbReference type="InterPro" id="IPR016914">
    <property type="entry name" value="TrmL"/>
</dbReference>